<accession>A0A8J5KLS1</accession>
<dbReference type="Pfam" id="PF04526">
    <property type="entry name" value="DUF568"/>
    <property type="match status" value="1"/>
</dbReference>
<dbReference type="Proteomes" id="UP000734854">
    <property type="component" value="Unassembled WGS sequence"/>
</dbReference>
<comment type="subcellular location">
    <subcellularLocation>
        <location evidence="1">Membrane</location>
    </subcellularLocation>
</comment>
<evidence type="ECO:0000256" key="4">
    <source>
        <dbReference type="ARBA" id="ARBA00023136"/>
    </source>
</evidence>
<dbReference type="PROSITE" id="PS50836">
    <property type="entry name" value="DOMON"/>
    <property type="match status" value="1"/>
</dbReference>
<gene>
    <name evidence="7" type="ORF">ZIOFF_048009</name>
</gene>
<keyword evidence="3 5" id="KW-0732">Signal</keyword>
<evidence type="ECO:0000256" key="1">
    <source>
        <dbReference type="ARBA" id="ARBA00004370"/>
    </source>
</evidence>
<dbReference type="InterPro" id="IPR045265">
    <property type="entry name" value="AIR12_DOMON"/>
</dbReference>
<evidence type="ECO:0000256" key="5">
    <source>
        <dbReference type="SAM" id="SignalP"/>
    </source>
</evidence>
<organism evidence="7 8">
    <name type="scientific">Zingiber officinale</name>
    <name type="common">Ginger</name>
    <name type="synonym">Amomum zingiber</name>
    <dbReference type="NCBI Taxonomy" id="94328"/>
    <lineage>
        <taxon>Eukaryota</taxon>
        <taxon>Viridiplantae</taxon>
        <taxon>Streptophyta</taxon>
        <taxon>Embryophyta</taxon>
        <taxon>Tracheophyta</taxon>
        <taxon>Spermatophyta</taxon>
        <taxon>Magnoliopsida</taxon>
        <taxon>Liliopsida</taxon>
        <taxon>Zingiberales</taxon>
        <taxon>Zingiberaceae</taxon>
        <taxon>Zingiber</taxon>
    </lineage>
</organism>
<feature type="domain" description="DOMON" evidence="6">
    <location>
        <begin position="52"/>
        <end position="171"/>
    </location>
</feature>
<reference evidence="7 8" key="1">
    <citation type="submission" date="2020-08" db="EMBL/GenBank/DDBJ databases">
        <title>Plant Genome Project.</title>
        <authorList>
            <person name="Zhang R.-G."/>
        </authorList>
    </citation>
    <scope>NUCLEOTIDE SEQUENCE [LARGE SCALE GENOMIC DNA]</scope>
    <source>
        <tissue evidence="7">Rhizome</tissue>
    </source>
</reference>
<feature type="chain" id="PRO_5035252579" description="DOMON domain-containing protein" evidence="5">
    <location>
        <begin position="22"/>
        <end position="244"/>
    </location>
</feature>
<dbReference type="EMBL" id="JACMSC010000013">
    <property type="protein sequence ID" value="KAG6493036.1"/>
    <property type="molecule type" value="Genomic_DNA"/>
</dbReference>
<dbReference type="InterPro" id="IPR005018">
    <property type="entry name" value="DOMON_domain"/>
</dbReference>
<evidence type="ECO:0000256" key="3">
    <source>
        <dbReference type="ARBA" id="ARBA00022729"/>
    </source>
</evidence>
<proteinExistence type="predicted"/>
<protein>
    <recommendedName>
        <fullName evidence="6">DOMON domain-containing protein</fullName>
    </recommendedName>
</protein>
<feature type="signal peptide" evidence="5">
    <location>
        <begin position="1"/>
        <end position="21"/>
    </location>
</feature>
<dbReference type="PANTHER" id="PTHR23130:SF167">
    <property type="entry name" value="CYTOCHROME B561 AND DOMON DOMAIN-CONTAINING PROTEIN"/>
    <property type="match status" value="1"/>
</dbReference>
<evidence type="ECO:0000313" key="7">
    <source>
        <dbReference type="EMBL" id="KAG6493036.1"/>
    </source>
</evidence>
<evidence type="ECO:0000256" key="2">
    <source>
        <dbReference type="ARBA" id="ARBA00022448"/>
    </source>
</evidence>
<evidence type="ECO:0000313" key="8">
    <source>
        <dbReference type="Proteomes" id="UP000734854"/>
    </source>
</evidence>
<keyword evidence="8" id="KW-1185">Reference proteome</keyword>
<dbReference type="AlphaFoldDB" id="A0A8J5KLS1"/>
<dbReference type="GO" id="GO:0016020">
    <property type="term" value="C:membrane"/>
    <property type="evidence" value="ECO:0007669"/>
    <property type="project" value="UniProtKB-SubCell"/>
</dbReference>
<name>A0A8J5KLS1_ZINOF</name>
<dbReference type="PANTHER" id="PTHR23130">
    <property type="entry name" value="CYTOCHROME B561 AND DOMON DOMAIN-CONTAINING PROTEIN"/>
    <property type="match status" value="1"/>
</dbReference>
<comment type="caution">
    <text evidence="7">The sequence shown here is derived from an EMBL/GenBank/DDBJ whole genome shotgun (WGS) entry which is preliminary data.</text>
</comment>
<evidence type="ECO:0000259" key="6">
    <source>
        <dbReference type="PROSITE" id="PS50836"/>
    </source>
</evidence>
<keyword evidence="2" id="KW-0813">Transport</keyword>
<keyword evidence="4" id="KW-0472">Membrane</keyword>
<sequence length="244" mass="26579">MSKLTIFLLVLFCLQKQQLQSQSQEIICAGEVAGGAFSGGRSYSSCIPLPYLDAILFWTYYPSSAALDVAYRARQSPAGWVAWAINPTGRGMVGANAFLAFPDAATGAATVITTQLPRHNLQPSDIRDEALTYAVYGREAEYSADGGYYTIYATVELPGNRTTQNTVWQASTTFAGGLPFNHPFDRDHLSSFASLDFLTGELATQNTVWQASTTFASGLPFNHPFDRDHLSSFVSLDFRTGELA</sequence>